<dbReference type="AlphaFoldDB" id="A0A1H9T7F9"/>
<evidence type="ECO:0000313" key="1">
    <source>
        <dbReference type="EMBL" id="SER93200.1"/>
    </source>
</evidence>
<reference evidence="1 2" key="1">
    <citation type="submission" date="2016-10" db="EMBL/GenBank/DDBJ databases">
        <authorList>
            <person name="de Groot N.N."/>
        </authorList>
    </citation>
    <scope>NUCLEOTIDE SEQUENCE [LARGE SCALE GENOMIC DNA]</scope>
    <source>
        <strain evidence="1 2">CGMCC 1.7727</strain>
    </source>
</reference>
<dbReference type="Gene3D" id="3.90.180.10">
    <property type="entry name" value="Medium-chain alcohol dehydrogenases, catalytic domain"/>
    <property type="match status" value="1"/>
</dbReference>
<accession>A0A1H9T7F9</accession>
<sequence length="47" mass="5377">MEVAKLYENDSVKAYFDTIFPLSEVRKAHERSEEGHARGKIVLNIKG</sequence>
<organism evidence="1 2">
    <name type="scientific">Gracilibacillus ureilyticus</name>
    <dbReference type="NCBI Taxonomy" id="531814"/>
    <lineage>
        <taxon>Bacteria</taxon>
        <taxon>Bacillati</taxon>
        <taxon>Bacillota</taxon>
        <taxon>Bacilli</taxon>
        <taxon>Bacillales</taxon>
        <taxon>Bacillaceae</taxon>
        <taxon>Gracilibacillus</taxon>
    </lineage>
</organism>
<dbReference type="Proteomes" id="UP000199687">
    <property type="component" value="Unassembled WGS sequence"/>
</dbReference>
<evidence type="ECO:0000313" key="2">
    <source>
        <dbReference type="Proteomes" id="UP000199687"/>
    </source>
</evidence>
<dbReference type="EMBL" id="FOGL01000013">
    <property type="protein sequence ID" value="SER93200.1"/>
    <property type="molecule type" value="Genomic_DNA"/>
</dbReference>
<protein>
    <submittedName>
        <fullName evidence="1">Zinc-binding dehydrogenase</fullName>
    </submittedName>
</protein>
<proteinExistence type="predicted"/>
<dbReference type="Gene3D" id="3.40.50.720">
    <property type="entry name" value="NAD(P)-binding Rossmann-like Domain"/>
    <property type="match status" value="1"/>
</dbReference>
<gene>
    <name evidence="1" type="ORF">SAMN04487944_11324</name>
</gene>
<dbReference type="Pfam" id="PF13602">
    <property type="entry name" value="ADH_zinc_N_2"/>
    <property type="match status" value="1"/>
</dbReference>
<dbReference type="STRING" id="531814.SAMN04487944_11324"/>
<name>A0A1H9T7F9_9BACI</name>
<keyword evidence="2" id="KW-1185">Reference proteome</keyword>